<keyword evidence="4" id="KW-1185">Reference proteome</keyword>
<dbReference type="EMBL" id="NBWU01000002">
    <property type="protein sequence ID" value="PCE64765.1"/>
    <property type="molecule type" value="Genomic_DNA"/>
</dbReference>
<dbReference type="InterPro" id="IPR036388">
    <property type="entry name" value="WH-like_DNA-bd_sf"/>
</dbReference>
<evidence type="ECO:0000256" key="2">
    <source>
        <dbReference type="SAM" id="SignalP"/>
    </source>
</evidence>
<keyword evidence="1" id="KW-1133">Transmembrane helix</keyword>
<evidence type="ECO:0008006" key="5">
    <source>
        <dbReference type="Google" id="ProtNLM"/>
    </source>
</evidence>
<dbReference type="GO" id="GO:0005975">
    <property type="term" value="P:carbohydrate metabolic process"/>
    <property type="evidence" value="ECO:0007669"/>
    <property type="project" value="UniProtKB-ARBA"/>
</dbReference>
<evidence type="ECO:0000313" key="3">
    <source>
        <dbReference type="EMBL" id="PCE64765.1"/>
    </source>
</evidence>
<reference evidence="3 4" key="1">
    <citation type="submission" date="2017-04" db="EMBL/GenBank/DDBJ databases">
        <title>A new member of the family Flavobacteriaceae isolated from ascidians.</title>
        <authorList>
            <person name="Chen L."/>
        </authorList>
    </citation>
    <scope>NUCLEOTIDE SEQUENCE [LARGE SCALE GENOMIC DNA]</scope>
    <source>
        <strain evidence="3 4">HQA918</strain>
    </source>
</reference>
<comment type="caution">
    <text evidence="3">The sequence shown here is derived from an EMBL/GenBank/DDBJ whole genome shotgun (WGS) entry which is preliminary data.</text>
</comment>
<dbReference type="Proteomes" id="UP000219559">
    <property type="component" value="Unassembled WGS sequence"/>
</dbReference>
<accession>A0A2A4GAI2</accession>
<organism evidence="3 4">
    <name type="scientific">Sediminicola luteus</name>
    <dbReference type="NCBI Taxonomy" id="319238"/>
    <lineage>
        <taxon>Bacteria</taxon>
        <taxon>Pseudomonadati</taxon>
        <taxon>Bacteroidota</taxon>
        <taxon>Flavobacteriia</taxon>
        <taxon>Flavobacteriales</taxon>
        <taxon>Flavobacteriaceae</taxon>
        <taxon>Sediminicola</taxon>
    </lineage>
</organism>
<proteinExistence type="predicted"/>
<dbReference type="GO" id="GO:0003677">
    <property type="term" value="F:DNA binding"/>
    <property type="evidence" value="ECO:0007669"/>
    <property type="project" value="TreeGrafter"/>
</dbReference>
<dbReference type="Gene3D" id="2.60.120.200">
    <property type="match status" value="1"/>
</dbReference>
<keyword evidence="1" id="KW-0472">Membrane</keyword>
<feature type="chain" id="PRO_5012630315" description="LamG-like jellyroll fold domain-containing protein" evidence="2">
    <location>
        <begin position="26"/>
        <end position="755"/>
    </location>
</feature>
<dbReference type="GO" id="GO:0006355">
    <property type="term" value="P:regulation of DNA-templated transcription"/>
    <property type="evidence" value="ECO:0007669"/>
    <property type="project" value="TreeGrafter"/>
</dbReference>
<dbReference type="Pfam" id="PF13385">
    <property type="entry name" value="Laminin_G_3"/>
    <property type="match status" value="1"/>
</dbReference>
<name>A0A2A4GAI2_9FLAO</name>
<keyword evidence="1" id="KW-0812">Transmembrane</keyword>
<dbReference type="SUPFAM" id="SSF49899">
    <property type="entry name" value="Concanavalin A-like lectins/glucanases"/>
    <property type="match status" value="1"/>
</dbReference>
<gene>
    <name evidence="3" type="ORF">B7P33_06225</name>
</gene>
<keyword evidence="2" id="KW-0732">Signal</keyword>
<protein>
    <recommendedName>
        <fullName evidence="5">LamG-like jellyroll fold domain-containing protein</fullName>
    </recommendedName>
</protein>
<sequence length="755" mass="86446">MVLRFFPCFLSAFLLWAMSLTPLVAQTFSELDETQQRKIFSTAYLYLASTEANPEFDRLVQQYLPPLALESSSVSESYQKIRDLYQVDTLLLIGKPLRPPHTKTGLIFIGLEETDQIDFWSDAQLDQVKLSVLPQEPRTQAWKALMTHWKKRGRMPNLIPFDPENPEASFEIVEKLNRTPKVAGLVHEQGVAIFDVHFKYFENSTVGGYFCLPMDRGSAAPELIPQKAGYYFSPDIVNITFENKTRPKTFEGFKIPLAYGLSHRFGFTNKDDIRAQGAINNRVHFTEDDSLGLVGNYDKGAYIDAGLESRLALRSSFSIIARIKPTQYSDRNSILGKGNNFVLKLHQGYLTFTVPGVKDYQSFQSPIPLNEWSQVGLVLSESRREIRFFVNGKLTESITLKADFEGSDYNLMMGSNLWEEYFIGQIKDIYIWDRELDESDVGALHLQPNALQPSPVDNGISLWWLLLSLLPIALFYFLWKRNRTDIVAKAIPDFTLTQIHLEDSPKNHIRLFGRFSLFDRDGNDIASRFSPMLKQIFLVVLLHSESSGKGISTKKLTEIIWPGLSPAKAKNTRGTNIQNLRQLLIDCDQIELVFKNKLWVMEIGAPSQCDLAEVRRLFQAFAKAPKLLQNRDLVERVTVYLAHGVFLSNETLFWLENQKEHIGNWVIENGLKLAQSLRLETQGETLYKIAEIIYQYDDLNEEALRLKLQVLHSQGKHSMALKVYQSYCSLYKSLYGTDYQTPMEHLSHKNTSKNL</sequence>
<feature type="transmembrane region" description="Helical" evidence="1">
    <location>
        <begin position="461"/>
        <end position="479"/>
    </location>
</feature>
<dbReference type="PANTHER" id="PTHR35807:SF1">
    <property type="entry name" value="TRANSCRIPTIONAL REGULATOR REDD"/>
    <property type="match status" value="1"/>
</dbReference>
<feature type="signal peptide" evidence="2">
    <location>
        <begin position="1"/>
        <end position="25"/>
    </location>
</feature>
<dbReference type="AlphaFoldDB" id="A0A2A4GAI2"/>
<dbReference type="PANTHER" id="PTHR35807">
    <property type="entry name" value="TRANSCRIPTIONAL REGULATOR REDD-RELATED"/>
    <property type="match status" value="1"/>
</dbReference>
<evidence type="ECO:0000313" key="4">
    <source>
        <dbReference type="Proteomes" id="UP000219559"/>
    </source>
</evidence>
<dbReference type="InterPro" id="IPR013320">
    <property type="entry name" value="ConA-like_dom_sf"/>
</dbReference>
<evidence type="ECO:0000256" key="1">
    <source>
        <dbReference type="SAM" id="Phobius"/>
    </source>
</evidence>
<dbReference type="Gene3D" id="1.10.10.10">
    <property type="entry name" value="Winged helix-like DNA-binding domain superfamily/Winged helix DNA-binding domain"/>
    <property type="match status" value="1"/>
</dbReference>
<dbReference type="InterPro" id="IPR051677">
    <property type="entry name" value="AfsR-DnrI-RedD_regulator"/>
</dbReference>
<dbReference type="GO" id="GO:0004553">
    <property type="term" value="F:hydrolase activity, hydrolyzing O-glycosyl compounds"/>
    <property type="evidence" value="ECO:0007669"/>
    <property type="project" value="UniProtKB-ARBA"/>
</dbReference>